<name>A0A3A2ZWJ2_9EURO</name>
<feature type="region of interest" description="Disordered" evidence="1">
    <location>
        <begin position="251"/>
        <end position="414"/>
    </location>
</feature>
<dbReference type="STRING" id="2070753.A0A3A2ZWJ2"/>
<gene>
    <name evidence="2" type="ORF">PHISCL_00537</name>
</gene>
<feature type="compositionally biased region" description="Acidic residues" evidence="1">
    <location>
        <begin position="279"/>
        <end position="308"/>
    </location>
</feature>
<keyword evidence="3" id="KW-1185">Reference proteome</keyword>
<evidence type="ECO:0000313" key="2">
    <source>
        <dbReference type="EMBL" id="RJE27070.1"/>
    </source>
</evidence>
<proteinExistence type="predicted"/>
<feature type="compositionally biased region" description="Basic and acidic residues" evidence="1">
    <location>
        <begin position="311"/>
        <end position="321"/>
    </location>
</feature>
<sequence>MSSGTRAAGTPGTRISSVNGVAMTTSSGGDASGKRCRRMWMIFARTCNAASVSGHFMSLSLLRVATPFATCLSAWFTSNQSCPDCRSPVKVQPAPAYLIRALVQIFTSRPELLENGETTAEHKKLQREEAQRLENDKADTNPRTGGLFKGTFKPKPPIQQPVLDLEDNVLRCPECSWELEEDECVHCGYFAGSVDDLESMSGAESRNGLSDAEEHSVMTYYDDDDDDDYDDDDDDDQDVVDYALAAMPPNSRNYYGISRYPPYPNNSRYPGMTGAPSDLLDDYDNEDDEGEDYSDDADMDSFIDDDLNDNGQHESESESDRSTVVGAHEYSTQDHYDDFPSGTQGSTSQVEDDISEYSGEDVSQSETNDEGGVYEDQEDEEDEEDRIQPAVTRRMQGYNGRITRRTRCDGPPLTQIFNTNQPCVQLTRQPQQNRGSTSLDAIPVDDDDDDDDVPVAPVRRTRVRQNFRFAAY</sequence>
<organism evidence="2 3">
    <name type="scientific">Aspergillus sclerotialis</name>
    <dbReference type="NCBI Taxonomy" id="2070753"/>
    <lineage>
        <taxon>Eukaryota</taxon>
        <taxon>Fungi</taxon>
        <taxon>Dikarya</taxon>
        <taxon>Ascomycota</taxon>
        <taxon>Pezizomycotina</taxon>
        <taxon>Eurotiomycetes</taxon>
        <taxon>Eurotiomycetidae</taxon>
        <taxon>Eurotiales</taxon>
        <taxon>Aspergillaceae</taxon>
        <taxon>Aspergillus</taxon>
        <taxon>Aspergillus subgen. Polypaecilum</taxon>
    </lineage>
</organism>
<reference evidence="3" key="1">
    <citation type="submission" date="2017-02" db="EMBL/GenBank/DDBJ databases">
        <authorList>
            <person name="Tafer H."/>
            <person name="Lopandic K."/>
        </authorList>
    </citation>
    <scope>NUCLEOTIDE SEQUENCE [LARGE SCALE GENOMIC DNA]</scope>
    <source>
        <strain evidence="3">CBS 366.77</strain>
    </source>
</reference>
<feature type="compositionally biased region" description="Polar residues" evidence="1">
    <location>
        <begin position="427"/>
        <end position="439"/>
    </location>
</feature>
<dbReference type="AlphaFoldDB" id="A0A3A2ZWJ2"/>
<evidence type="ECO:0000313" key="3">
    <source>
        <dbReference type="Proteomes" id="UP000266188"/>
    </source>
</evidence>
<comment type="caution">
    <text evidence="2">The sequence shown here is derived from an EMBL/GenBank/DDBJ whole genome shotgun (WGS) entry which is preliminary data.</text>
</comment>
<feature type="compositionally biased region" description="Polar residues" evidence="1">
    <location>
        <begin position="13"/>
        <end position="29"/>
    </location>
</feature>
<feature type="region of interest" description="Disordered" evidence="1">
    <location>
        <begin position="1"/>
        <end position="33"/>
    </location>
</feature>
<dbReference type="EMBL" id="MVGC01000009">
    <property type="protein sequence ID" value="RJE27070.1"/>
    <property type="molecule type" value="Genomic_DNA"/>
</dbReference>
<protein>
    <submittedName>
        <fullName evidence="2">RING finger</fullName>
    </submittedName>
</protein>
<feature type="compositionally biased region" description="Acidic residues" evidence="1">
    <location>
        <begin position="350"/>
        <end position="359"/>
    </location>
</feature>
<dbReference type="Proteomes" id="UP000266188">
    <property type="component" value="Unassembled WGS sequence"/>
</dbReference>
<feature type="region of interest" description="Disordered" evidence="1">
    <location>
        <begin position="116"/>
        <end position="153"/>
    </location>
</feature>
<evidence type="ECO:0000256" key="1">
    <source>
        <dbReference type="SAM" id="MobiDB-lite"/>
    </source>
</evidence>
<feature type="compositionally biased region" description="Basic and acidic residues" evidence="1">
    <location>
        <begin position="119"/>
        <end position="140"/>
    </location>
</feature>
<dbReference type="OrthoDB" id="6105938at2759"/>
<feature type="region of interest" description="Disordered" evidence="1">
    <location>
        <begin position="427"/>
        <end position="455"/>
    </location>
</feature>
<feature type="compositionally biased region" description="Acidic residues" evidence="1">
    <location>
        <begin position="367"/>
        <end position="385"/>
    </location>
</feature>
<accession>A0A3A2ZWJ2</accession>
<feature type="compositionally biased region" description="Acidic residues" evidence="1">
    <location>
        <begin position="443"/>
        <end position="453"/>
    </location>
</feature>